<feature type="binding site" evidence="7 9">
    <location>
        <position position="134"/>
    </location>
    <ligand>
        <name>3-methyl-2-oxobutanoate</name>
        <dbReference type="ChEBI" id="CHEBI:11851"/>
    </ligand>
</feature>
<dbReference type="HAMAP" id="MF_00156">
    <property type="entry name" value="PanB"/>
    <property type="match status" value="1"/>
</dbReference>
<dbReference type="PANTHER" id="PTHR20881">
    <property type="entry name" value="3-METHYL-2-OXOBUTANOATE HYDROXYMETHYLTRANSFERASE"/>
    <property type="match status" value="1"/>
</dbReference>
<comment type="subcellular location">
    <subcellularLocation>
        <location evidence="7">Cytoplasm</location>
    </subcellularLocation>
</comment>
<feature type="active site" description="Proton acceptor" evidence="7 8">
    <location>
        <position position="202"/>
    </location>
</feature>
<keyword evidence="5 7" id="KW-0808">Transferase</keyword>
<dbReference type="FunFam" id="3.20.20.60:FF:000003">
    <property type="entry name" value="3-methyl-2-oxobutanoate hydroxymethyltransferase"/>
    <property type="match status" value="1"/>
</dbReference>
<proteinExistence type="inferred from homology"/>
<dbReference type="GO" id="GO:0015940">
    <property type="term" value="P:pantothenate biosynthetic process"/>
    <property type="evidence" value="ECO:0007669"/>
    <property type="project" value="UniProtKB-UniRule"/>
</dbReference>
<keyword evidence="11" id="KW-0489">Methyltransferase</keyword>
<comment type="subunit">
    <text evidence="3 7">Homodecamer; pentamer of dimers.</text>
</comment>
<dbReference type="InterPro" id="IPR003700">
    <property type="entry name" value="Pantoate_hydroxy_MeTrfase"/>
</dbReference>
<dbReference type="EMBL" id="WLCI01000016">
    <property type="protein sequence ID" value="MTB96424.1"/>
    <property type="molecule type" value="Genomic_DNA"/>
</dbReference>
<dbReference type="GO" id="GO:0032259">
    <property type="term" value="P:methylation"/>
    <property type="evidence" value="ECO:0007669"/>
    <property type="project" value="UniProtKB-KW"/>
</dbReference>
<feature type="binding site" evidence="7 9">
    <location>
        <position position="104"/>
    </location>
    <ligand>
        <name>3-methyl-2-oxobutanoate</name>
        <dbReference type="ChEBI" id="CHEBI:11851"/>
    </ligand>
</feature>
<dbReference type="RefSeq" id="WP_154616304.1">
    <property type="nucleotide sequence ID" value="NZ_CP053660.1"/>
</dbReference>
<keyword evidence="7" id="KW-0963">Cytoplasm</keyword>
<dbReference type="PIRSF" id="PIRSF000388">
    <property type="entry name" value="Pantoate_hydroxy_MeTrfase"/>
    <property type="match status" value="1"/>
</dbReference>
<dbReference type="GO" id="GO:0005737">
    <property type="term" value="C:cytoplasm"/>
    <property type="evidence" value="ECO:0007669"/>
    <property type="project" value="UniProtKB-SubCell"/>
</dbReference>
<feature type="binding site" evidence="7 10">
    <location>
        <position position="136"/>
    </location>
    <ligand>
        <name>Mg(2+)</name>
        <dbReference type="ChEBI" id="CHEBI:18420"/>
    </ligand>
</feature>
<protein>
    <recommendedName>
        <fullName evidence="7">3-methyl-2-oxobutanoate hydroxymethyltransferase</fullName>
        <ecNumber evidence="7">2.1.2.11</ecNumber>
    </recommendedName>
    <alternativeName>
        <fullName evidence="7">Ketopantoate hydroxymethyltransferase</fullName>
        <shortName evidence="7">KPHMT</shortName>
    </alternativeName>
</protein>
<evidence type="ECO:0000256" key="10">
    <source>
        <dbReference type="PIRSR" id="PIRSR000388-3"/>
    </source>
</evidence>
<comment type="pathway">
    <text evidence="1 7">Cofactor biosynthesis; (R)-pantothenate biosynthesis; (R)-pantoate from 3-methyl-2-oxobutanoate: step 1/2.</text>
</comment>
<dbReference type="InterPro" id="IPR015813">
    <property type="entry name" value="Pyrv/PenolPyrv_kinase-like_dom"/>
</dbReference>
<dbReference type="Proteomes" id="UP000433406">
    <property type="component" value="Unassembled WGS sequence"/>
</dbReference>
<evidence type="ECO:0000256" key="4">
    <source>
        <dbReference type="ARBA" id="ARBA00022655"/>
    </source>
</evidence>
<evidence type="ECO:0000256" key="5">
    <source>
        <dbReference type="ARBA" id="ARBA00022679"/>
    </source>
</evidence>
<dbReference type="GO" id="GO:0000287">
    <property type="term" value="F:magnesium ion binding"/>
    <property type="evidence" value="ECO:0007669"/>
    <property type="project" value="TreeGrafter"/>
</dbReference>
<evidence type="ECO:0000313" key="11">
    <source>
        <dbReference type="EMBL" id="MTB96424.1"/>
    </source>
</evidence>
<dbReference type="Gene3D" id="3.20.20.60">
    <property type="entry name" value="Phosphoenolpyruvate-binding domains"/>
    <property type="match status" value="1"/>
</dbReference>
<dbReference type="PANTHER" id="PTHR20881:SF0">
    <property type="entry name" value="3-METHYL-2-OXOBUTANOATE HYDROXYMETHYLTRANSFERASE"/>
    <property type="match status" value="1"/>
</dbReference>
<comment type="cofactor">
    <cofactor evidence="7 10">
        <name>Mg(2+)</name>
        <dbReference type="ChEBI" id="CHEBI:18420"/>
    </cofactor>
    <text evidence="7 10">Binds 1 Mg(2+) ion per subunit.</text>
</comment>
<evidence type="ECO:0000256" key="3">
    <source>
        <dbReference type="ARBA" id="ARBA00011424"/>
    </source>
</evidence>
<dbReference type="SUPFAM" id="SSF51621">
    <property type="entry name" value="Phosphoenolpyruvate/pyruvate domain"/>
    <property type="match status" value="1"/>
</dbReference>
<evidence type="ECO:0000256" key="9">
    <source>
        <dbReference type="PIRSR" id="PIRSR000388-2"/>
    </source>
</evidence>
<dbReference type="UniPathway" id="UPA00028">
    <property type="reaction ID" value="UER00003"/>
</dbReference>
<dbReference type="GO" id="GO:0008168">
    <property type="term" value="F:methyltransferase activity"/>
    <property type="evidence" value="ECO:0007669"/>
    <property type="project" value="UniProtKB-KW"/>
</dbReference>
<keyword evidence="7 10" id="KW-0460">Magnesium</keyword>
<accession>A0A6I3JE18</accession>
<organism evidence="11 12">
    <name type="scientific">Nocardioides marmotae</name>
    <dbReference type="NCBI Taxonomy" id="2663857"/>
    <lineage>
        <taxon>Bacteria</taxon>
        <taxon>Bacillati</taxon>
        <taxon>Actinomycetota</taxon>
        <taxon>Actinomycetes</taxon>
        <taxon>Propionibacteriales</taxon>
        <taxon>Nocardioidaceae</taxon>
        <taxon>Nocardioides</taxon>
    </lineage>
</organism>
<dbReference type="NCBIfam" id="NF001452">
    <property type="entry name" value="PRK00311.1"/>
    <property type="match status" value="1"/>
</dbReference>
<sequence length="284" mass="30137">MSEETAPYGTGPAKPAGTAPVKRVRTHHLREMKERGERITMLTAYEQYAAQTFDEAGIDVLLVGDSASNNVFGNETSLPVTVDELIPLARAVTRSARRALVVADLPFGSYQASPEQAYLTAVRFMKEAGAHAVKLEGGVEMAPQVRKLVEGGIPVMAHIGFTPQSEHTLGGYRVQGRGEAATKVLEEARAMEDAGAFGVVMEMVPGDVAAEVTAALTIPTIGIGAGAGCDGQVLVWQDAFGLRTARMPRFVKQYADLHGVLLAAAQEYAADVKAGTFPGPEHTF</sequence>
<gene>
    <name evidence="7 11" type="primary">panB</name>
    <name evidence="11" type="ORF">GGQ22_15225</name>
</gene>
<dbReference type="AlphaFoldDB" id="A0A6I3JE18"/>
<comment type="function">
    <text evidence="6 7">Catalyzes the reversible reaction in which hydroxymethyl group from 5,10-methylenetetrahydrofolate is transferred onto alpha-ketoisovalerate to form ketopantoate.</text>
</comment>
<evidence type="ECO:0000256" key="1">
    <source>
        <dbReference type="ARBA" id="ARBA00005033"/>
    </source>
</evidence>
<comment type="similarity">
    <text evidence="2 7">Belongs to the PanB family.</text>
</comment>
<dbReference type="InterPro" id="IPR040442">
    <property type="entry name" value="Pyrv_kinase-like_dom_sf"/>
</dbReference>
<feature type="binding site" evidence="7 10">
    <location>
        <position position="65"/>
    </location>
    <ligand>
        <name>Mg(2+)</name>
        <dbReference type="ChEBI" id="CHEBI:18420"/>
    </ligand>
</feature>
<reference evidence="11 12" key="1">
    <citation type="submission" date="2019-10" db="EMBL/GenBank/DDBJ databases">
        <title>Nocardioides novel species isolated from the excrement of Marmot.</title>
        <authorList>
            <person name="Zhang G."/>
        </authorList>
    </citation>
    <scope>NUCLEOTIDE SEQUENCE [LARGE SCALE GENOMIC DNA]</scope>
    <source>
        <strain evidence="12">zg-579</strain>
    </source>
</reference>
<keyword evidence="4 7" id="KW-0566">Pantothenate biosynthesis</keyword>
<dbReference type="CDD" id="cd06557">
    <property type="entry name" value="KPHMT-like"/>
    <property type="match status" value="1"/>
</dbReference>
<dbReference type="NCBIfam" id="TIGR00222">
    <property type="entry name" value="panB"/>
    <property type="match status" value="1"/>
</dbReference>
<evidence type="ECO:0000256" key="6">
    <source>
        <dbReference type="ARBA" id="ARBA00056497"/>
    </source>
</evidence>
<dbReference type="EC" id="2.1.2.11" evidence="7"/>
<name>A0A6I3JE18_9ACTN</name>
<dbReference type="GO" id="GO:0003864">
    <property type="term" value="F:3-methyl-2-oxobutanoate hydroxymethyltransferase activity"/>
    <property type="evidence" value="ECO:0007669"/>
    <property type="project" value="UniProtKB-UniRule"/>
</dbReference>
<evidence type="ECO:0000313" key="12">
    <source>
        <dbReference type="Proteomes" id="UP000433406"/>
    </source>
</evidence>
<feature type="binding site" evidence="7 9">
    <location>
        <begin position="65"/>
        <end position="66"/>
    </location>
    <ligand>
        <name>3-methyl-2-oxobutanoate</name>
        <dbReference type="ChEBI" id="CHEBI:11851"/>
    </ligand>
</feature>
<evidence type="ECO:0000256" key="7">
    <source>
        <dbReference type="HAMAP-Rule" id="MF_00156"/>
    </source>
</evidence>
<evidence type="ECO:0000256" key="2">
    <source>
        <dbReference type="ARBA" id="ARBA00008676"/>
    </source>
</evidence>
<dbReference type="Pfam" id="PF02548">
    <property type="entry name" value="Pantoate_transf"/>
    <property type="match status" value="1"/>
</dbReference>
<feature type="binding site" evidence="7 10">
    <location>
        <position position="104"/>
    </location>
    <ligand>
        <name>Mg(2+)</name>
        <dbReference type="ChEBI" id="CHEBI:18420"/>
    </ligand>
</feature>
<evidence type="ECO:0000256" key="8">
    <source>
        <dbReference type="PIRSR" id="PIRSR000388-1"/>
    </source>
</evidence>
<comment type="catalytic activity">
    <reaction evidence="7">
        <text>(6R)-5,10-methylene-5,6,7,8-tetrahydrofolate + 3-methyl-2-oxobutanoate + H2O = 2-dehydropantoate + (6S)-5,6,7,8-tetrahydrofolate</text>
        <dbReference type="Rhea" id="RHEA:11824"/>
        <dbReference type="ChEBI" id="CHEBI:11561"/>
        <dbReference type="ChEBI" id="CHEBI:11851"/>
        <dbReference type="ChEBI" id="CHEBI:15377"/>
        <dbReference type="ChEBI" id="CHEBI:15636"/>
        <dbReference type="ChEBI" id="CHEBI:57453"/>
        <dbReference type="EC" id="2.1.2.11"/>
    </reaction>
</comment>
<keyword evidence="7 10" id="KW-0479">Metal-binding</keyword>
<comment type="caution">
    <text evidence="11">The sequence shown here is derived from an EMBL/GenBank/DDBJ whole genome shotgun (WGS) entry which is preliminary data.</text>
</comment>
<keyword evidence="12" id="KW-1185">Reference proteome</keyword>